<feature type="domain" description="YbaK/aminoacyl-tRNA synthetase-associated" evidence="1">
    <location>
        <begin position="48"/>
        <end position="113"/>
    </location>
</feature>
<evidence type="ECO:0000313" key="2">
    <source>
        <dbReference type="EMBL" id="KAG5457870.1"/>
    </source>
</evidence>
<dbReference type="OrthoDB" id="1350766at2759"/>
<dbReference type="InterPro" id="IPR036754">
    <property type="entry name" value="YbaK/aa-tRNA-synt-asso_dom_sf"/>
</dbReference>
<name>A0A8H7ZRD9_9FUNG</name>
<dbReference type="EMBL" id="JAEFCI010009337">
    <property type="protein sequence ID" value="KAG5457870.1"/>
    <property type="molecule type" value="Genomic_DNA"/>
</dbReference>
<dbReference type="InterPro" id="IPR007214">
    <property type="entry name" value="YbaK/aa-tRNA-synth-assoc-dom"/>
</dbReference>
<dbReference type="Gene3D" id="3.90.960.10">
    <property type="entry name" value="YbaK/aminoacyl-tRNA synthetase-associated domain"/>
    <property type="match status" value="1"/>
</dbReference>
<comment type="caution">
    <text evidence="2">The sequence shown here is derived from an EMBL/GenBank/DDBJ whole genome shotgun (WGS) entry which is preliminary data.</text>
</comment>
<sequence>MTANRHADLLAMFQRLGLAPARTVSHRAAPDSAAWRAELEGTARGKEGPPYLATKTLVFKPKAAKTAAVTPVVLVALESTETNASALARKLGLKEMRLAAEDLLKDFFGADKTCGR</sequence>
<evidence type="ECO:0000313" key="3">
    <source>
        <dbReference type="Proteomes" id="UP000673691"/>
    </source>
</evidence>
<evidence type="ECO:0000259" key="1">
    <source>
        <dbReference type="Pfam" id="PF04073"/>
    </source>
</evidence>
<proteinExistence type="predicted"/>
<dbReference type="AlphaFoldDB" id="A0A8H7ZRD9"/>
<organism evidence="2 3">
    <name type="scientific">Olpidium bornovanus</name>
    <dbReference type="NCBI Taxonomy" id="278681"/>
    <lineage>
        <taxon>Eukaryota</taxon>
        <taxon>Fungi</taxon>
        <taxon>Fungi incertae sedis</taxon>
        <taxon>Olpidiomycota</taxon>
        <taxon>Olpidiomycotina</taxon>
        <taxon>Olpidiomycetes</taxon>
        <taxon>Olpidiales</taxon>
        <taxon>Olpidiaceae</taxon>
        <taxon>Olpidium</taxon>
    </lineage>
</organism>
<keyword evidence="3" id="KW-1185">Reference proteome</keyword>
<gene>
    <name evidence="2" type="ORF">BJ554DRAFT_2011</name>
</gene>
<dbReference type="SUPFAM" id="SSF55826">
    <property type="entry name" value="YbaK/ProRS associated domain"/>
    <property type="match status" value="1"/>
</dbReference>
<accession>A0A8H7ZRD9</accession>
<protein>
    <recommendedName>
        <fullName evidence="1">YbaK/aminoacyl-tRNA synthetase-associated domain-containing protein</fullName>
    </recommendedName>
</protein>
<dbReference type="Proteomes" id="UP000673691">
    <property type="component" value="Unassembled WGS sequence"/>
</dbReference>
<reference evidence="2 3" key="1">
    <citation type="journal article" name="Sci. Rep.">
        <title>Genome-scale phylogenetic analyses confirm Olpidium as the closest living zoosporic fungus to the non-flagellated, terrestrial fungi.</title>
        <authorList>
            <person name="Chang Y."/>
            <person name="Rochon D."/>
            <person name="Sekimoto S."/>
            <person name="Wang Y."/>
            <person name="Chovatia M."/>
            <person name="Sandor L."/>
            <person name="Salamov A."/>
            <person name="Grigoriev I.V."/>
            <person name="Stajich J.E."/>
            <person name="Spatafora J.W."/>
        </authorList>
    </citation>
    <scope>NUCLEOTIDE SEQUENCE [LARGE SCALE GENOMIC DNA]</scope>
    <source>
        <strain evidence="2">S191</strain>
    </source>
</reference>
<dbReference type="Pfam" id="PF04073">
    <property type="entry name" value="tRNA_edit"/>
    <property type="match status" value="1"/>
</dbReference>
<dbReference type="GO" id="GO:0002161">
    <property type="term" value="F:aminoacyl-tRNA deacylase activity"/>
    <property type="evidence" value="ECO:0007669"/>
    <property type="project" value="InterPro"/>
</dbReference>